<proteinExistence type="predicted"/>
<name>A0A0F8Z5T6_9ZZZZ</name>
<sequence length="126" mass="14690">MSFIQTQLTVSIHELVSWTLVIIGLMLWLHERKKNDNTKHYMVIQGILQNLKEKANYAAHLTGQIDSNNITPTKEQFIMLSNSIYTDQRATMQSLMGVLKSFELKKDMPFDIEQFLKKENDQSQDQ</sequence>
<keyword evidence="1" id="KW-0472">Membrane</keyword>
<feature type="transmembrane region" description="Helical" evidence="1">
    <location>
        <begin position="12"/>
        <end position="29"/>
    </location>
</feature>
<gene>
    <name evidence="2" type="ORF">LCGC14_2736210</name>
</gene>
<organism evidence="2">
    <name type="scientific">marine sediment metagenome</name>
    <dbReference type="NCBI Taxonomy" id="412755"/>
    <lineage>
        <taxon>unclassified sequences</taxon>
        <taxon>metagenomes</taxon>
        <taxon>ecological metagenomes</taxon>
    </lineage>
</organism>
<protein>
    <submittedName>
        <fullName evidence="2">Uncharacterized protein</fullName>
    </submittedName>
</protein>
<accession>A0A0F8Z5T6</accession>
<dbReference type="AlphaFoldDB" id="A0A0F8Z5T6"/>
<keyword evidence="1" id="KW-1133">Transmembrane helix</keyword>
<comment type="caution">
    <text evidence="2">The sequence shown here is derived from an EMBL/GenBank/DDBJ whole genome shotgun (WGS) entry which is preliminary data.</text>
</comment>
<reference evidence="2" key="1">
    <citation type="journal article" date="2015" name="Nature">
        <title>Complex archaea that bridge the gap between prokaryotes and eukaryotes.</title>
        <authorList>
            <person name="Spang A."/>
            <person name="Saw J.H."/>
            <person name="Jorgensen S.L."/>
            <person name="Zaremba-Niedzwiedzka K."/>
            <person name="Martijn J."/>
            <person name="Lind A.E."/>
            <person name="van Eijk R."/>
            <person name="Schleper C."/>
            <person name="Guy L."/>
            <person name="Ettema T.J."/>
        </authorList>
    </citation>
    <scope>NUCLEOTIDE SEQUENCE</scope>
</reference>
<dbReference type="EMBL" id="LAZR01049655">
    <property type="protein sequence ID" value="KKK89127.1"/>
    <property type="molecule type" value="Genomic_DNA"/>
</dbReference>
<evidence type="ECO:0000256" key="1">
    <source>
        <dbReference type="SAM" id="Phobius"/>
    </source>
</evidence>
<keyword evidence="1" id="KW-0812">Transmembrane</keyword>
<evidence type="ECO:0000313" key="2">
    <source>
        <dbReference type="EMBL" id="KKK89127.1"/>
    </source>
</evidence>